<evidence type="ECO:0000259" key="3">
    <source>
        <dbReference type="PROSITE" id="PS50075"/>
    </source>
</evidence>
<dbReference type="SUPFAM" id="SSF47336">
    <property type="entry name" value="ACP-like"/>
    <property type="match status" value="1"/>
</dbReference>
<evidence type="ECO:0000256" key="2">
    <source>
        <dbReference type="ARBA" id="ARBA00022553"/>
    </source>
</evidence>
<dbReference type="PROSITE" id="PS50075">
    <property type="entry name" value="CARRIER"/>
    <property type="match status" value="1"/>
</dbReference>
<accession>A0A9D1L9T6</accession>
<name>A0A9D1L9T6_9CLOT</name>
<comment type="caution">
    <text evidence="4">The sequence shown here is derived from an EMBL/GenBank/DDBJ whole genome shotgun (WGS) entry which is preliminary data.</text>
</comment>
<dbReference type="AlphaFoldDB" id="A0A9D1L9T6"/>
<organism evidence="4 5">
    <name type="scientific">Candidatus Egerieisoma faecipullorum</name>
    <dbReference type="NCBI Taxonomy" id="2840963"/>
    <lineage>
        <taxon>Bacteria</taxon>
        <taxon>Bacillati</taxon>
        <taxon>Bacillota</taxon>
        <taxon>Clostridia</taxon>
        <taxon>Eubacteriales</taxon>
        <taxon>Clostridiaceae</taxon>
        <taxon>Clostridiaceae incertae sedis</taxon>
        <taxon>Candidatus Egerieisoma</taxon>
    </lineage>
</organism>
<evidence type="ECO:0000313" key="4">
    <source>
        <dbReference type="EMBL" id="HIU29211.1"/>
    </source>
</evidence>
<feature type="domain" description="Carrier" evidence="3">
    <location>
        <begin position="1"/>
        <end position="76"/>
    </location>
</feature>
<keyword evidence="1" id="KW-0596">Phosphopantetheine</keyword>
<dbReference type="InterPro" id="IPR006162">
    <property type="entry name" value="Ppantetheine_attach_site"/>
</dbReference>
<evidence type="ECO:0000256" key="1">
    <source>
        <dbReference type="ARBA" id="ARBA00022450"/>
    </source>
</evidence>
<protein>
    <submittedName>
        <fullName evidence="4">Acyl carrier protein</fullName>
    </submittedName>
</protein>
<dbReference type="PROSITE" id="PS00012">
    <property type="entry name" value="PHOSPHOPANTETHEINE"/>
    <property type="match status" value="1"/>
</dbReference>
<proteinExistence type="predicted"/>
<sequence>MKTKERVYAILRELGHTEALREEDGLQSDLGLDSLLMVTLLVELEEALQIELDESDMNPFALATVGDVVRLAEKYGGDGNE</sequence>
<reference evidence="4" key="2">
    <citation type="journal article" date="2021" name="PeerJ">
        <title>Extensive microbial diversity within the chicken gut microbiome revealed by metagenomics and culture.</title>
        <authorList>
            <person name="Gilroy R."/>
            <person name="Ravi A."/>
            <person name="Getino M."/>
            <person name="Pursley I."/>
            <person name="Horton D.L."/>
            <person name="Alikhan N.F."/>
            <person name="Baker D."/>
            <person name="Gharbi K."/>
            <person name="Hall N."/>
            <person name="Watson M."/>
            <person name="Adriaenssens E.M."/>
            <person name="Foster-Nyarko E."/>
            <person name="Jarju S."/>
            <person name="Secka A."/>
            <person name="Antonio M."/>
            <person name="Oren A."/>
            <person name="Chaudhuri R.R."/>
            <person name="La Ragione R."/>
            <person name="Hildebrand F."/>
            <person name="Pallen M.J."/>
        </authorList>
    </citation>
    <scope>NUCLEOTIDE SEQUENCE</scope>
    <source>
        <strain evidence="4">CHK195-4489</strain>
    </source>
</reference>
<dbReference type="InterPro" id="IPR009081">
    <property type="entry name" value="PP-bd_ACP"/>
</dbReference>
<dbReference type="InterPro" id="IPR036736">
    <property type="entry name" value="ACP-like_sf"/>
</dbReference>
<dbReference type="Pfam" id="PF00550">
    <property type="entry name" value="PP-binding"/>
    <property type="match status" value="1"/>
</dbReference>
<dbReference type="Proteomes" id="UP000824089">
    <property type="component" value="Unassembled WGS sequence"/>
</dbReference>
<gene>
    <name evidence="4" type="ORF">IAD50_02820</name>
</gene>
<evidence type="ECO:0000313" key="5">
    <source>
        <dbReference type="Proteomes" id="UP000824089"/>
    </source>
</evidence>
<reference evidence="4" key="1">
    <citation type="submission" date="2020-10" db="EMBL/GenBank/DDBJ databases">
        <authorList>
            <person name="Gilroy R."/>
        </authorList>
    </citation>
    <scope>NUCLEOTIDE SEQUENCE</scope>
    <source>
        <strain evidence="4">CHK195-4489</strain>
    </source>
</reference>
<keyword evidence="2" id="KW-0597">Phosphoprotein</keyword>
<dbReference type="Gene3D" id="1.10.1200.10">
    <property type="entry name" value="ACP-like"/>
    <property type="match status" value="1"/>
</dbReference>
<dbReference type="EMBL" id="DVMM01000057">
    <property type="protein sequence ID" value="HIU29211.1"/>
    <property type="molecule type" value="Genomic_DNA"/>
</dbReference>